<evidence type="ECO:0000313" key="1">
    <source>
        <dbReference type="EMBL" id="CAI9731103.1"/>
    </source>
</evidence>
<gene>
    <name evidence="1" type="ORF">OCTVUL_1B029149</name>
</gene>
<dbReference type="EMBL" id="OX597825">
    <property type="protein sequence ID" value="CAI9731103.1"/>
    <property type="molecule type" value="Genomic_DNA"/>
</dbReference>
<name>A0AA36BB02_OCTVU</name>
<protein>
    <submittedName>
        <fullName evidence="1">Uncharacterized protein</fullName>
    </submittedName>
</protein>
<dbReference type="Proteomes" id="UP001162480">
    <property type="component" value="Chromosome 12"/>
</dbReference>
<evidence type="ECO:0000313" key="2">
    <source>
        <dbReference type="Proteomes" id="UP001162480"/>
    </source>
</evidence>
<proteinExistence type="predicted"/>
<accession>A0AA36BB02</accession>
<keyword evidence="2" id="KW-1185">Reference proteome</keyword>
<sequence length="134" mass="14636">MRTVSGYAVLSAICKAGVGGDITVVDVSDGGGGAVGDVVGTVGVAVVDVDIYGAFSHSLAESTLIFPYPIDIQNHISYETSHKENPPLFSNLRSLLALRRKSYNFDRTKVLKQFDEYNKLIESQLQKFSSRHRL</sequence>
<dbReference type="AlphaFoldDB" id="A0AA36BB02"/>
<organism evidence="1 2">
    <name type="scientific">Octopus vulgaris</name>
    <name type="common">Common octopus</name>
    <dbReference type="NCBI Taxonomy" id="6645"/>
    <lineage>
        <taxon>Eukaryota</taxon>
        <taxon>Metazoa</taxon>
        <taxon>Spiralia</taxon>
        <taxon>Lophotrochozoa</taxon>
        <taxon>Mollusca</taxon>
        <taxon>Cephalopoda</taxon>
        <taxon>Coleoidea</taxon>
        <taxon>Octopodiformes</taxon>
        <taxon>Octopoda</taxon>
        <taxon>Incirrata</taxon>
        <taxon>Octopodidae</taxon>
        <taxon>Octopus</taxon>
    </lineage>
</organism>
<reference evidence="1" key="1">
    <citation type="submission" date="2023-08" db="EMBL/GenBank/DDBJ databases">
        <authorList>
            <person name="Alioto T."/>
            <person name="Alioto T."/>
            <person name="Gomez Garrido J."/>
        </authorList>
    </citation>
    <scope>NUCLEOTIDE SEQUENCE</scope>
</reference>